<dbReference type="SMART" id="SM00248">
    <property type="entry name" value="ANK"/>
    <property type="match status" value="5"/>
</dbReference>
<evidence type="ECO:0000256" key="3">
    <source>
        <dbReference type="PROSITE-ProRule" id="PRU00023"/>
    </source>
</evidence>
<dbReference type="InterPro" id="IPR002110">
    <property type="entry name" value="Ankyrin_rpt"/>
</dbReference>
<feature type="repeat" description="ANK" evidence="3">
    <location>
        <begin position="45"/>
        <end position="73"/>
    </location>
</feature>
<dbReference type="InterPro" id="IPR036770">
    <property type="entry name" value="Ankyrin_rpt-contain_sf"/>
</dbReference>
<name>A0A669PWG9_PHACC</name>
<dbReference type="OMA" id="HLCSIRC"/>
<dbReference type="AlphaFoldDB" id="A0A669PWG9"/>
<accession>A0A669PWG9</accession>
<dbReference type="Pfam" id="PF13637">
    <property type="entry name" value="Ank_4"/>
    <property type="match status" value="1"/>
</dbReference>
<proteinExistence type="predicted"/>
<keyword evidence="1" id="KW-0677">Repeat</keyword>
<evidence type="ECO:0000313" key="5">
    <source>
        <dbReference type="Proteomes" id="UP000472261"/>
    </source>
</evidence>
<dbReference type="PROSITE" id="PS50297">
    <property type="entry name" value="ANK_REP_REGION"/>
    <property type="match status" value="4"/>
</dbReference>
<evidence type="ECO:0000256" key="1">
    <source>
        <dbReference type="ARBA" id="ARBA00022737"/>
    </source>
</evidence>
<dbReference type="Gene3D" id="1.25.40.20">
    <property type="entry name" value="Ankyrin repeat-containing domain"/>
    <property type="match status" value="3"/>
</dbReference>
<reference evidence="4" key="1">
    <citation type="submission" date="2025-08" db="UniProtKB">
        <authorList>
            <consortium name="Ensembl"/>
        </authorList>
    </citation>
    <scope>IDENTIFICATION</scope>
</reference>
<dbReference type="Proteomes" id="UP000472261">
    <property type="component" value="Unplaced"/>
</dbReference>
<feature type="repeat" description="ANK" evidence="3">
    <location>
        <begin position="142"/>
        <end position="167"/>
    </location>
</feature>
<dbReference type="PROSITE" id="PS50088">
    <property type="entry name" value="ANK_REPEAT"/>
    <property type="match status" value="5"/>
</dbReference>
<keyword evidence="2 3" id="KW-0040">ANK repeat</keyword>
<dbReference type="SUPFAM" id="SSF48403">
    <property type="entry name" value="Ankyrin repeat"/>
    <property type="match status" value="1"/>
</dbReference>
<keyword evidence="5" id="KW-1185">Reference proteome</keyword>
<sequence length="235" mass="25753">MFLREEARSSGNLHHFLHMAALKDESSLAKMLLKCGAPIDGKDERGQTALSYAVSQGFENTAKVLLEAGASVDSNMFVTPLHTASQRGNADVAKQLLHHKANVNAKDKQSKSPLHFACERGDKTMVEMLLNANADPSAQDKEKKTPLHAAVLRGHLSIVQVLLPHTAAPGWTWELSQPIPQLHLDRGEKQGYRHSVPGRTLLSHLCSIRCRTALTRNYQHGTVQDHRIAKAGKGA</sequence>
<feature type="repeat" description="ANK" evidence="3">
    <location>
        <begin position="109"/>
        <end position="141"/>
    </location>
</feature>
<feature type="repeat" description="ANK" evidence="3">
    <location>
        <begin position="17"/>
        <end position="44"/>
    </location>
</feature>
<dbReference type="Ensembl" id="ENSPCLT00000008325.1">
    <property type="protein sequence ID" value="ENSPCLP00000006031.1"/>
    <property type="gene ID" value="ENSPCLG00000005056.1"/>
</dbReference>
<dbReference type="PANTHER" id="PTHR24171">
    <property type="entry name" value="ANKYRIN REPEAT DOMAIN-CONTAINING PROTEIN 39-RELATED"/>
    <property type="match status" value="1"/>
</dbReference>
<organism evidence="4 5">
    <name type="scientific">Phasianus colchicus</name>
    <name type="common">Common pheasant</name>
    <dbReference type="NCBI Taxonomy" id="9054"/>
    <lineage>
        <taxon>Eukaryota</taxon>
        <taxon>Metazoa</taxon>
        <taxon>Chordata</taxon>
        <taxon>Craniata</taxon>
        <taxon>Vertebrata</taxon>
        <taxon>Euteleostomi</taxon>
        <taxon>Archelosauria</taxon>
        <taxon>Archosauria</taxon>
        <taxon>Dinosauria</taxon>
        <taxon>Saurischia</taxon>
        <taxon>Theropoda</taxon>
        <taxon>Coelurosauria</taxon>
        <taxon>Aves</taxon>
        <taxon>Neognathae</taxon>
        <taxon>Galloanserae</taxon>
        <taxon>Galliformes</taxon>
        <taxon>Phasianidae</taxon>
        <taxon>Phasianinae</taxon>
        <taxon>Phasianus</taxon>
    </lineage>
</organism>
<reference evidence="4" key="2">
    <citation type="submission" date="2025-09" db="UniProtKB">
        <authorList>
            <consortium name="Ensembl"/>
        </authorList>
    </citation>
    <scope>IDENTIFICATION</scope>
</reference>
<feature type="repeat" description="ANK" evidence="3">
    <location>
        <begin position="79"/>
        <end position="108"/>
    </location>
</feature>
<evidence type="ECO:0000256" key="2">
    <source>
        <dbReference type="ARBA" id="ARBA00023043"/>
    </source>
</evidence>
<evidence type="ECO:0000313" key="4">
    <source>
        <dbReference type="Ensembl" id="ENSPCLP00000006031.1"/>
    </source>
</evidence>
<protein>
    <submittedName>
        <fullName evidence="4">Uncharacterized protein</fullName>
    </submittedName>
</protein>
<dbReference type="Pfam" id="PF12796">
    <property type="entry name" value="Ank_2"/>
    <property type="match status" value="1"/>
</dbReference>